<organism evidence="8 9">
    <name type="scientific">Acidihalobacter ferrooxydans</name>
    <dbReference type="NCBI Taxonomy" id="1765967"/>
    <lineage>
        <taxon>Bacteria</taxon>
        <taxon>Pseudomonadati</taxon>
        <taxon>Pseudomonadota</taxon>
        <taxon>Gammaproteobacteria</taxon>
        <taxon>Chromatiales</taxon>
        <taxon>Ectothiorhodospiraceae</taxon>
        <taxon>Acidihalobacter</taxon>
    </lineage>
</organism>
<evidence type="ECO:0000256" key="6">
    <source>
        <dbReference type="SAM" id="Phobius"/>
    </source>
</evidence>
<keyword evidence="3 6" id="KW-0812">Transmembrane</keyword>
<feature type="transmembrane region" description="Helical" evidence="6">
    <location>
        <begin position="136"/>
        <end position="158"/>
    </location>
</feature>
<dbReference type="InterPro" id="IPR036259">
    <property type="entry name" value="MFS_trans_sf"/>
</dbReference>
<keyword evidence="9" id="KW-1185">Reference proteome</keyword>
<feature type="transmembrane region" description="Helical" evidence="6">
    <location>
        <begin position="464"/>
        <end position="483"/>
    </location>
</feature>
<dbReference type="InterPro" id="IPR044770">
    <property type="entry name" value="MFS_spinster-like"/>
</dbReference>
<dbReference type="GO" id="GO:0022857">
    <property type="term" value="F:transmembrane transporter activity"/>
    <property type="evidence" value="ECO:0007669"/>
    <property type="project" value="InterPro"/>
</dbReference>
<evidence type="ECO:0000256" key="3">
    <source>
        <dbReference type="ARBA" id="ARBA00022692"/>
    </source>
</evidence>
<keyword evidence="5 6" id="KW-0472">Membrane</keyword>
<dbReference type="InterPro" id="IPR011701">
    <property type="entry name" value="MFS"/>
</dbReference>
<dbReference type="Gene3D" id="1.20.1250.20">
    <property type="entry name" value="MFS general substrate transporter like domains"/>
    <property type="match status" value="1"/>
</dbReference>
<evidence type="ECO:0000256" key="1">
    <source>
        <dbReference type="ARBA" id="ARBA00004141"/>
    </source>
</evidence>
<name>A0A1P8UHU5_9GAMM</name>
<feature type="transmembrane region" description="Helical" evidence="6">
    <location>
        <begin position="425"/>
        <end position="444"/>
    </location>
</feature>
<evidence type="ECO:0000256" key="4">
    <source>
        <dbReference type="ARBA" id="ARBA00022989"/>
    </source>
</evidence>
<dbReference type="EMBL" id="CP019434">
    <property type="protein sequence ID" value="APZ43331.1"/>
    <property type="molecule type" value="Genomic_DNA"/>
</dbReference>
<comment type="subcellular location">
    <subcellularLocation>
        <location evidence="1">Membrane</location>
        <topology evidence="1">Multi-pass membrane protein</topology>
    </subcellularLocation>
</comment>
<evidence type="ECO:0000313" key="8">
    <source>
        <dbReference type="EMBL" id="APZ43331.1"/>
    </source>
</evidence>
<dbReference type="PROSITE" id="PS50850">
    <property type="entry name" value="MFS"/>
    <property type="match status" value="1"/>
</dbReference>
<keyword evidence="2" id="KW-0813">Transport</keyword>
<feature type="transmembrane region" description="Helical" evidence="6">
    <location>
        <begin position="80"/>
        <end position="103"/>
    </location>
</feature>
<sequence>MLDFFDIKPAMKTNKKLRINLESWLSSEYERIEYRMQAMLGRRTLIIALMALVLGLTAADMAALGVMAQALEDALHMNNAAFGFITTIATLAGALATLPISILVDRWKRVPLMILLTLIWSVGMAWSGLIHTYQGLVLAQVVTGISGISLGAVIASLTGDYFPPSQRGRIFGLIVSGEMFGAGLGMVLTSVTMDFFSWRVAFWLLAVTGFVFAWVIWRYLREPTRGGMGAIAKDSICPEGQQGNKGRRIYALIEHGNIEPHMHRIIGADPTNWSWIQTARYILSIRTNVILLAGSVASYFYFAGLLTFAVLYLMERFELNTDAASMIFLATGSGGIIGVLMSGWLADWLLRRDVIAARVWTSAGAFFLAVVAFLPAFLLPELPVAAALFFFAALGLGATNAPLNAARLDIMHSRLWGRAEGLRNALRYIPVAFAPYIVGLISDLVDTGSRVQRQGIGLGLTFEFLLILLLVAGVMMFFAGLSYPRDVATAIASEHATAEVAKEQ</sequence>
<dbReference type="SUPFAM" id="SSF103473">
    <property type="entry name" value="MFS general substrate transporter"/>
    <property type="match status" value="1"/>
</dbReference>
<dbReference type="STRING" id="1765967.BW247_09685"/>
<dbReference type="InterPro" id="IPR020846">
    <property type="entry name" value="MFS_dom"/>
</dbReference>
<evidence type="ECO:0000256" key="2">
    <source>
        <dbReference type="ARBA" id="ARBA00022448"/>
    </source>
</evidence>
<feature type="transmembrane region" description="Helical" evidence="6">
    <location>
        <begin position="289"/>
        <end position="314"/>
    </location>
</feature>
<feature type="transmembrane region" description="Helical" evidence="6">
    <location>
        <begin position="45"/>
        <end position="68"/>
    </location>
</feature>
<dbReference type="PANTHER" id="PTHR23505:SF79">
    <property type="entry name" value="PROTEIN SPINSTER"/>
    <property type="match status" value="1"/>
</dbReference>
<feature type="domain" description="Major facilitator superfamily (MFS) profile" evidence="7">
    <location>
        <begin position="46"/>
        <end position="484"/>
    </location>
</feature>
<dbReference type="GO" id="GO:0016020">
    <property type="term" value="C:membrane"/>
    <property type="evidence" value="ECO:0007669"/>
    <property type="project" value="UniProtKB-SubCell"/>
</dbReference>
<protein>
    <recommendedName>
        <fullName evidence="7">Major facilitator superfamily (MFS) profile domain-containing protein</fullName>
    </recommendedName>
</protein>
<dbReference type="PANTHER" id="PTHR23505">
    <property type="entry name" value="SPINSTER"/>
    <property type="match status" value="1"/>
</dbReference>
<gene>
    <name evidence="8" type="ORF">BW247_09685</name>
</gene>
<feature type="transmembrane region" description="Helical" evidence="6">
    <location>
        <begin position="326"/>
        <end position="346"/>
    </location>
</feature>
<evidence type="ECO:0000256" key="5">
    <source>
        <dbReference type="ARBA" id="ARBA00023136"/>
    </source>
</evidence>
<proteinExistence type="predicted"/>
<dbReference type="Pfam" id="PF07690">
    <property type="entry name" value="MFS_1"/>
    <property type="match status" value="1"/>
</dbReference>
<feature type="transmembrane region" description="Helical" evidence="6">
    <location>
        <begin position="200"/>
        <end position="220"/>
    </location>
</feature>
<dbReference type="Proteomes" id="UP000243807">
    <property type="component" value="Chromosome"/>
</dbReference>
<feature type="transmembrane region" description="Helical" evidence="6">
    <location>
        <begin position="110"/>
        <end position="130"/>
    </location>
</feature>
<keyword evidence="4 6" id="KW-1133">Transmembrane helix</keyword>
<accession>A0A1P8UHU5</accession>
<dbReference type="AlphaFoldDB" id="A0A1P8UHU5"/>
<feature type="transmembrane region" description="Helical" evidence="6">
    <location>
        <begin position="384"/>
        <end position="405"/>
    </location>
</feature>
<evidence type="ECO:0000313" key="9">
    <source>
        <dbReference type="Proteomes" id="UP000243807"/>
    </source>
</evidence>
<feature type="transmembrane region" description="Helical" evidence="6">
    <location>
        <begin position="170"/>
        <end position="188"/>
    </location>
</feature>
<dbReference type="KEGG" id="afy:BW247_09685"/>
<evidence type="ECO:0000259" key="7">
    <source>
        <dbReference type="PROSITE" id="PS50850"/>
    </source>
</evidence>
<feature type="transmembrane region" description="Helical" evidence="6">
    <location>
        <begin position="358"/>
        <end position="378"/>
    </location>
</feature>
<reference evidence="8 9" key="1">
    <citation type="submission" date="2017-01" db="EMBL/GenBank/DDBJ databases">
        <title>Draft sequence of Acidihalobacter ferrooxidans strain DSM 14175 (strain V8).</title>
        <authorList>
            <person name="Khaleque H.N."/>
            <person name="Ramsay J.P."/>
            <person name="Murphy R.J.T."/>
            <person name="Kaksonen A.H."/>
            <person name="Boxall N.J."/>
            <person name="Watkin E.L.J."/>
        </authorList>
    </citation>
    <scope>NUCLEOTIDE SEQUENCE [LARGE SCALE GENOMIC DNA]</scope>
    <source>
        <strain evidence="8 9">V8</strain>
    </source>
</reference>